<evidence type="ECO:0000313" key="8">
    <source>
        <dbReference type="EMBL" id="QTE53542.1"/>
    </source>
</evidence>
<evidence type="ECO:0000256" key="5">
    <source>
        <dbReference type="SAM" id="Phobius"/>
    </source>
</evidence>
<dbReference type="GO" id="GO:0009055">
    <property type="term" value="F:electron transfer activity"/>
    <property type="evidence" value="ECO:0007669"/>
    <property type="project" value="InterPro"/>
</dbReference>
<dbReference type="PANTHER" id="PTHR35008:SF4">
    <property type="entry name" value="BLL4482 PROTEIN"/>
    <property type="match status" value="1"/>
</dbReference>
<reference evidence="7 9" key="1">
    <citation type="submission" date="2019-08" db="EMBL/GenBank/DDBJ databases">
        <title>Comparative genome analysis confer to the adaptation heavy metal polluted environment.</title>
        <authorList>
            <person name="Li Y."/>
        </authorList>
    </citation>
    <scope>NUCLEOTIDE SEQUENCE [LARGE SCALE GENOMIC DNA]</scope>
    <source>
        <strain evidence="7 9">P2</strain>
    </source>
</reference>
<dbReference type="InterPro" id="IPR051459">
    <property type="entry name" value="Cytochrome_c-type_DH"/>
</dbReference>
<dbReference type="SUPFAM" id="SSF46626">
    <property type="entry name" value="Cytochrome c"/>
    <property type="match status" value="2"/>
</dbReference>
<dbReference type="InterPro" id="IPR009056">
    <property type="entry name" value="Cyt_c-like_dom"/>
</dbReference>
<keyword evidence="1 4" id="KW-0349">Heme</keyword>
<evidence type="ECO:0000313" key="7">
    <source>
        <dbReference type="EMBL" id="QEM08369.1"/>
    </source>
</evidence>
<sequence length="361" mass="39719">MEDQNQEKETIRVLVKITRYTVYMAMLAVACIIILIVILLPGQQPAKTIMANPTAGDPAIKENAGAGSARRIPADAWKAPDENLIPNNKEGEAIKYGKELIAHTGLYFGPRGTIAQITNGMNCQNCHLEGGTRYLGNNYGSFIASYPKMSGRAGKIEPASERIVECFERSLAGKAPDTTGKEVKAILAYMKWIGKDVKKGQKVVGSATEKLAFLDHAADPVAGKGIYMAKCESCHGADGEGQLNADKKSYQYPPVWGKNSYNDGAGMYRLTNLAGFVKNNMPFGATYENTQLTDEEAWNVAAFIDSQPRPHKDQHLDWKDFSKKPIDFPFGPYADGFSEKQHKYGPFGPIRASHKKRYKNS</sequence>
<reference evidence="8 10" key="2">
    <citation type="submission" date="2021-03" db="EMBL/GenBank/DDBJ databases">
        <title>Mucilaginibacter strains isolated from gold and copper mining confer multi heavy-metal resistance.</title>
        <authorList>
            <person name="Li Y."/>
        </authorList>
    </citation>
    <scope>NUCLEOTIDE SEQUENCE [LARGE SCALE GENOMIC DNA]</scope>
    <source>
        <strain evidence="8 10">P2-4</strain>
    </source>
</reference>
<dbReference type="AlphaFoldDB" id="A0AAE6JMC0"/>
<evidence type="ECO:0000256" key="1">
    <source>
        <dbReference type="ARBA" id="ARBA00022617"/>
    </source>
</evidence>
<keyword evidence="5" id="KW-1133">Transmembrane helix</keyword>
<feature type="domain" description="Cytochrome c" evidence="6">
    <location>
        <begin position="218"/>
        <end position="308"/>
    </location>
</feature>
<feature type="transmembrane region" description="Helical" evidence="5">
    <location>
        <begin position="20"/>
        <end position="40"/>
    </location>
</feature>
<proteinExistence type="predicted"/>
<dbReference type="PROSITE" id="PS51007">
    <property type="entry name" value="CYTC"/>
    <property type="match status" value="1"/>
</dbReference>
<dbReference type="Proteomes" id="UP000663940">
    <property type="component" value="Chromosome"/>
</dbReference>
<dbReference type="EMBL" id="CP071880">
    <property type="protein sequence ID" value="QTE53542.1"/>
    <property type="molecule type" value="Genomic_DNA"/>
</dbReference>
<keyword evidence="3 4" id="KW-0408">Iron</keyword>
<evidence type="ECO:0000256" key="3">
    <source>
        <dbReference type="ARBA" id="ARBA00023004"/>
    </source>
</evidence>
<evidence type="ECO:0000259" key="6">
    <source>
        <dbReference type="PROSITE" id="PS51007"/>
    </source>
</evidence>
<gene>
    <name evidence="7" type="ORF">DIU31_024325</name>
    <name evidence="8" type="ORF">J3L21_03115</name>
</gene>
<keyword evidence="5" id="KW-0812">Transmembrane</keyword>
<keyword evidence="10" id="KW-1185">Reference proteome</keyword>
<dbReference type="GO" id="GO:0020037">
    <property type="term" value="F:heme binding"/>
    <property type="evidence" value="ECO:0007669"/>
    <property type="project" value="InterPro"/>
</dbReference>
<protein>
    <submittedName>
        <fullName evidence="7">C-type cytochrome</fullName>
    </submittedName>
</protein>
<dbReference type="GO" id="GO:0046872">
    <property type="term" value="F:metal ion binding"/>
    <property type="evidence" value="ECO:0007669"/>
    <property type="project" value="UniProtKB-KW"/>
</dbReference>
<keyword evidence="2 4" id="KW-0479">Metal-binding</keyword>
<evidence type="ECO:0000256" key="2">
    <source>
        <dbReference type="ARBA" id="ARBA00022723"/>
    </source>
</evidence>
<dbReference type="EMBL" id="CP043451">
    <property type="protein sequence ID" value="QEM08369.1"/>
    <property type="molecule type" value="Genomic_DNA"/>
</dbReference>
<dbReference type="Proteomes" id="UP000250557">
    <property type="component" value="Chromosome"/>
</dbReference>
<keyword evidence="5" id="KW-0472">Membrane</keyword>
<evidence type="ECO:0000313" key="9">
    <source>
        <dbReference type="Proteomes" id="UP000250557"/>
    </source>
</evidence>
<name>A0AAE6JMC0_9SPHI</name>
<evidence type="ECO:0000313" key="10">
    <source>
        <dbReference type="Proteomes" id="UP000663940"/>
    </source>
</evidence>
<accession>A0AAE6JMC0</accession>
<dbReference type="PANTHER" id="PTHR35008">
    <property type="entry name" value="BLL4482 PROTEIN-RELATED"/>
    <property type="match status" value="1"/>
</dbReference>
<evidence type="ECO:0000256" key="4">
    <source>
        <dbReference type="PROSITE-ProRule" id="PRU00433"/>
    </source>
</evidence>
<dbReference type="InterPro" id="IPR036909">
    <property type="entry name" value="Cyt_c-like_dom_sf"/>
</dbReference>
<dbReference type="Gene3D" id="1.10.760.10">
    <property type="entry name" value="Cytochrome c-like domain"/>
    <property type="match status" value="2"/>
</dbReference>
<dbReference type="Pfam" id="PF00034">
    <property type="entry name" value="Cytochrom_C"/>
    <property type="match status" value="1"/>
</dbReference>
<organism evidence="7 9">
    <name type="scientific">Mucilaginibacter rubeus</name>
    <dbReference type="NCBI Taxonomy" id="2027860"/>
    <lineage>
        <taxon>Bacteria</taxon>
        <taxon>Pseudomonadati</taxon>
        <taxon>Bacteroidota</taxon>
        <taxon>Sphingobacteriia</taxon>
        <taxon>Sphingobacteriales</taxon>
        <taxon>Sphingobacteriaceae</taxon>
        <taxon>Mucilaginibacter</taxon>
    </lineage>
</organism>